<feature type="domain" description="Bacterial Ig" evidence="9">
    <location>
        <begin position="471"/>
        <end position="532"/>
    </location>
</feature>
<dbReference type="GeneID" id="95684143"/>
<evidence type="ECO:0000313" key="10">
    <source>
        <dbReference type="EMBL" id="TFF12531.1"/>
    </source>
</evidence>
<feature type="domain" description="Putative zinc-finger" evidence="8">
    <location>
        <begin position="189"/>
        <end position="222"/>
    </location>
</feature>
<feature type="region of interest" description="Disordered" evidence="6">
    <location>
        <begin position="336"/>
        <end position="474"/>
    </location>
</feature>
<keyword evidence="5" id="KW-0804">Transcription</keyword>
<feature type="domain" description="RNA polymerase sigma-70 region 2" evidence="7">
    <location>
        <begin position="29"/>
        <end position="87"/>
    </location>
</feature>
<feature type="compositionally biased region" description="Low complexity" evidence="6">
    <location>
        <begin position="456"/>
        <end position="465"/>
    </location>
</feature>
<dbReference type="InterPro" id="IPR041498">
    <property type="entry name" value="Big_6"/>
</dbReference>
<evidence type="ECO:0000256" key="5">
    <source>
        <dbReference type="ARBA" id="ARBA00023163"/>
    </source>
</evidence>
<dbReference type="Gene3D" id="2.60.40.10">
    <property type="entry name" value="Immunoglobulins"/>
    <property type="match status" value="1"/>
</dbReference>
<keyword evidence="3" id="KW-0731">Sigma factor</keyword>
<reference evidence="10 11" key="1">
    <citation type="submission" date="2019-03" db="EMBL/GenBank/DDBJ databases">
        <title>Cellulosimicrobium funkei JCM14302 Assembly.</title>
        <authorList>
            <person name="Dou T."/>
        </authorList>
    </citation>
    <scope>NUCLEOTIDE SEQUENCE [LARGE SCALE GENOMIC DNA]</scope>
    <source>
        <strain evidence="10 11">JCM 14302</strain>
    </source>
</reference>
<dbReference type="PANTHER" id="PTHR43133">
    <property type="entry name" value="RNA POLYMERASE ECF-TYPE SIGMA FACTO"/>
    <property type="match status" value="1"/>
</dbReference>
<dbReference type="Gene3D" id="1.10.10.10">
    <property type="entry name" value="Winged helix-like DNA-binding domain superfamily/Winged helix DNA-binding domain"/>
    <property type="match status" value="1"/>
</dbReference>
<dbReference type="AlphaFoldDB" id="A0A4Y8R4K8"/>
<evidence type="ECO:0000259" key="9">
    <source>
        <dbReference type="Pfam" id="PF17936"/>
    </source>
</evidence>
<dbReference type="Gene3D" id="1.10.1740.10">
    <property type="match status" value="1"/>
</dbReference>
<dbReference type="RefSeq" id="WP_061267080.1">
    <property type="nucleotide sequence ID" value="NZ_SOZH01000004.1"/>
</dbReference>
<dbReference type="PANTHER" id="PTHR43133:SF8">
    <property type="entry name" value="RNA POLYMERASE SIGMA FACTOR HI_1459-RELATED"/>
    <property type="match status" value="1"/>
</dbReference>
<dbReference type="InterPro" id="IPR013325">
    <property type="entry name" value="RNA_pol_sigma_r2"/>
</dbReference>
<protein>
    <submittedName>
        <fullName evidence="10">Sigma-70 family RNA polymerase sigma factor</fullName>
    </submittedName>
</protein>
<keyword evidence="11" id="KW-1185">Reference proteome</keyword>
<dbReference type="GO" id="GO:0005975">
    <property type="term" value="P:carbohydrate metabolic process"/>
    <property type="evidence" value="ECO:0007669"/>
    <property type="project" value="UniProtKB-ARBA"/>
</dbReference>
<dbReference type="InterPro" id="IPR039425">
    <property type="entry name" value="RNA_pol_sigma-70-like"/>
</dbReference>
<feature type="region of interest" description="Disordered" evidence="6">
    <location>
        <begin position="261"/>
        <end position="296"/>
    </location>
</feature>
<evidence type="ECO:0000259" key="8">
    <source>
        <dbReference type="Pfam" id="PF13490"/>
    </source>
</evidence>
<evidence type="ECO:0000256" key="2">
    <source>
        <dbReference type="ARBA" id="ARBA00023015"/>
    </source>
</evidence>
<sequence>MHTQDLTELGDEQLADAVRGGRSEAFAVLWERHADAGRSAARRLTATYDPDDLVQEAYLRVLGALQSGHGPTGPFRPYLYTTLRHVAAGWARTPDPLPVEDVPEVVDPRDLSTEVLERSVTVRAFRRLPERWQAVLWYTEVEGMEPREAAPLLGLSAGATAALSYRAREGLRREWLQAHVSSDAVAPECRWTVERLGDHARGTLSRTAQDRVEEHLTGCLSCSILAEELDDVASRLRIVLLPLVLGVPAAVDAATGALAATTSAPATATGPAPGTTTGLTTGTTGGGAGGAASGAGAGAAAAGAAVPGVLVGALAAVVVAAVVGVLAVARPWSAAEPPSAAAGQPSSAPGLAAPLPVLPDGDPAENDADDVPAPTEPDAPVGAGDRPEPPAAGVDAPPVSRSDGQDVPGAGETVPEPGPPSVEPAAPTPPEPEQPGAEEPAPEEPGPEEPAPPAPVVDEAPPAGALTVYPTLRGTGEPGATVRALDAAGAVVGTTTVAPNGRWALVPTGLGATGEHVLDVVQDVDGVVSAAAAPLGPYVFDLPRVLSPGPGETVLGARETAPWEDPRFSVLATFTGTPGLVVEAFVDGRSTGNLHELGDEPAVRQVRGLAPGPHTFGIRFVEPASDAAGFGPTVSVGFTVAGP</sequence>
<feature type="compositionally biased region" description="Low complexity" evidence="6">
    <location>
        <begin position="336"/>
        <end position="361"/>
    </location>
</feature>
<feature type="compositionally biased region" description="Gly residues" evidence="6">
    <location>
        <begin position="283"/>
        <end position="296"/>
    </location>
</feature>
<evidence type="ECO:0000256" key="4">
    <source>
        <dbReference type="ARBA" id="ARBA00023125"/>
    </source>
</evidence>
<dbReference type="SUPFAM" id="SSF88659">
    <property type="entry name" value="Sigma3 and sigma4 domains of RNA polymerase sigma factors"/>
    <property type="match status" value="1"/>
</dbReference>
<dbReference type="Pfam" id="PF04542">
    <property type="entry name" value="Sigma70_r2"/>
    <property type="match status" value="1"/>
</dbReference>
<feature type="compositionally biased region" description="Pro residues" evidence="6">
    <location>
        <begin position="416"/>
        <end position="433"/>
    </location>
</feature>
<dbReference type="Pfam" id="PF13490">
    <property type="entry name" value="zf-HC2"/>
    <property type="match status" value="1"/>
</dbReference>
<dbReference type="GO" id="GO:0003677">
    <property type="term" value="F:DNA binding"/>
    <property type="evidence" value="ECO:0007669"/>
    <property type="project" value="UniProtKB-KW"/>
</dbReference>
<evidence type="ECO:0000313" key="11">
    <source>
        <dbReference type="Proteomes" id="UP000298003"/>
    </source>
</evidence>
<dbReference type="InterPro" id="IPR013783">
    <property type="entry name" value="Ig-like_fold"/>
</dbReference>
<feature type="compositionally biased region" description="Low complexity" evidence="6">
    <location>
        <begin position="261"/>
        <end position="282"/>
    </location>
</feature>
<dbReference type="SUPFAM" id="SSF88946">
    <property type="entry name" value="Sigma2 domain of RNA polymerase sigma factors"/>
    <property type="match status" value="1"/>
</dbReference>
<dbReference type="InterPro" id="IPR013324">
    <property type="entry name" value="RNA_pol_sigma_r3/r4-like"/>
</dbReference>
<accession>A0A4Y8R4K8</accession>
<dbReference type="InterPro" id="IPR007627">
    <property type="entry name" value="RNA_pol_sigma70_r2"/>
</dbReference>
<evidence type="ECO:0000256" key="3">
    <source>
        <dbReference type="ARBA" id="ARBA00023082"/>
    </source>
</evidence>
<proteinExistence type="inferred from homology"/>
<keyword evidence="2" id="KW-0805">Transcription regulation</keyword>
<dbReference type="GO" id="GO:0006352">
    <property type="term" value="P:DNA-templated transcription initiation"/>
    <property type="evidence" value="ECO:0007669"/>
    <property type="project" value="InterPro"/>
</dbReference>
<dbReference type="InterPro" id="IPR027383">
    <property type="entry name" value="Znf_put"/>
</dbReference>
<evidence type="ECO:0000256" key="6">
    <source>
        <dbReference type="SAM" id="MobiDB-lite"/>
    </source>
</evidence>
<keyword evidence="4" id="KW-0238">DNA-binding</keyword>
<dbReference type="InterPro" id="IPR014284">
    <property type="entry name" value="RNA_pol_sigma-70_dom"/>
</dbReference>
<dbReference type="InterPro" id="IPR036388">
    <property type="entry name" value="WH-like_DNA-bd_sf"/>
</dbReference>
<dbReference type="Pfam" id="PF17936">
    <property type="entry name" value="Big_6"/>
    <property type="match status" value="1"/>
</dbReference>
<evidence type="ECO:0000259" key="7">
    <source>
        <dbReference type="Pfam" id="PF04542"/>
    </source>
</evidence>
<comment type="similarity">
    <text evidence="1">Belongs to the sigma-70 factor family. ECF subfamily.</text>
</comment>
<comment type="caution">
    <text evidence="10">The sequence shown here is derived from an EMBL/GenBank/DDBJ whole genome shotgun (WGS) entry which is preliminary data.</text>
</comment>
<name>A0A4Y8R4K8_9MICO</name>
<evidence type="ECO:0000256" key="1">
    <source>
        <dbReference type="ARBA" id="ARBA00010641"/>
    </source>
</evidence>
<gene>
    <name evidence="10" type="ORF">E1O70_06525</name>
</gene>
<dbReference type="GO" id="GO:0016987">
    <property type="term" value="F:sigma factor activity"/>
    <property type="evidence" value="ECO:0007669"/>
    <property type="project" value="UniProtKB-KW"/>
</dbReference>
<dbReference type="NCBIfam" id="TIGR02937">
    <property type="entry name" value="sigma70-ECF"/>
    <property type="match status" value="1"/>
</dbReference>
<dbReference type="Proteomes" id="UP000298003">
    <property type="component" value="Unassembled WGS sequence"/>
</dbReference>
<dbReference type="EMBL" id="SOZH01000004">
    <property type="protein sequence ID" value="TFF12531.1"/>
    <property type="molecule type" value="Genomic_DNA"/>
</dbReference>
<organism evidence="10 11">
    <name type="scientific">Cellulosimicrobium funkei</name>
    <dbReference type="NCBI Taxonomy" id="264251"/>
    <lineage>
        <taxon>Bacteria</taxon>
        <taxon>Bacillati</taxon>
        <taxon>Actinomycetota</taxon>
        <taxon>Actinomycetes</taxon>
        <taxon>Micrococcales</taxon>
        <taxon>Promicromonosporaceae</taxon>
        <taxon>Cellulosimicrobium</taxon>
    </lineage>
</organism>